<protein>
    <submittedName>
        <fullName evidence="2">Uncharacterized protein</fullName>
    </submittedName>
</protein>
<evidence type="ECO:0000313" key="3">
    <source>
        <dbReference type="Proteomes" id="UP000286954"/>
    </source>
</evidence>
<keyword evidence="3" id="KW-1185">Reference proteome</keyword>
<evidence type="ECO:0000313" key="2">
    <source>
        <dbReference type="EMBL" id="AZU03058.1"/>
    </source>
</evidence>
<feature type="compositionally biased region" description="Polar residues" evidence="1">
    <location>
        <begin position="122"/>
        <end position="149"/>
    </location>
</feature>
<dbReference type="InterPro" id="IPR036388">
    <property type="entry name" value="WH-like_DNA-bd_sf"/>
</dbReference>
<dbReference type="Gene3D" id="1.10.10.10">
    <property type="entry name" value="Winged helix-like DNA-binding domain superfamily/Winged helix DNA-binding domain"/>
    <property type="match status" value="1"/>
</dbReference>
<dbReference type="KEGG" id="gak:X907_0510"/>
<sequence>MTASRAYSPPKPFWRQISELREAIRRSDMNPSHRIVALELLELVNGNKGFSWPSVDWLAEQLHLSRSTVLRALKEVEGRFFEVIRAPMKGRAAVNQYRPIFHPEPAEKTRADQAKSRDKWCQNDTNTGHSGEGNSVTSDAEIVSPTTPYIGNEIYTHAREGRDTKPTPSARRKLPPDDAPPVDQAAWRADFKARFGVDKFRQKAAGCKVAGSRLLAPSKLIAIELNERYRPFWREHGFTGFLSENEPDWFCELPPSTFARATSKVAA</sequence>
<proteinExistence type="predicted"/>
<dbReference type="Pfam" id="PF13730">
    <property type="entry name" value="HTH_36"/>
    <property type="match status" value="1"/>
</dbReference>
<gene>
    <name evidence="2" type="ORF">X907_0510</name>
</gene>
<feature type="compositionally biased region" description="Basic and acidic residues" evidence="1">
    <location>
        <begin position="106"/>
        <end position="121"/>
    </location>
</feature>
<name>A0A3T0E7E0_9PROT</name>
<accession>A0A3T0E7E0</accession>
<dbReference type="EMBL" id="CP018911">
    <property type="protein sequence ID" value="AZU03058.1"/>
    <property type="molecule type" value="Genomic_DNA"/>
</dbReference>
<feature type="compositionally biased region" description="Basic and acidic residues" evidence="1">
    <location>
        <begin position="156"/>
        <end position="165"/>
    </location>
</feature>
<organism evidence="2 3">
    <name type="scientific">Glycocaulis alkaliphilus</name>
    <dbReference type="NCBI Taxonomy" id="1434191"/>
    <lineage>
        <taxon>Bacteria</taxon>
        <taxon>Pseudomonadati</taxon>
        <taxon>Pseudomonadota</taxon>
        <taxon>Alphaproteobacteria</taxon>
        <taxon>Maricaulales</taxon>
        <taxon>Maricaulaceae</taxon>
        <taxon>Glycocaulis</taxon>
    </lineage>
</organism>
<reference evidence="2 3" key="1">
    <citation type="submission" date="2016-12" db="EMBL/GenBank/DDBJ databases">
        <title>The genome of dimorphic prosthecate Glycocaulis alkaliphilus 6b-8t, isolated from crude oil dictates its adaptability in petroleum environments.</title>
        <authorList>
            <person name="Wu X.-L."/>
            <person name="Geng S."/>
        </authorList>
    </citation>
    <scope>NUCLEOTIDE SEQUENCE [LARGE SCALE GENOMIC DNA]</scope>
    <source>
        <strain evidence="2 3">6B-8</strain>
    </source>
</reference>
<dbReference type="AlphaFoldDB" id="A0A3T0E7E0"/>
<evidence type="ECO:0000256" key="1">
    <source>
        <dbReference type="SAM" id="MobiDB-lite"/>
    </source>
</evidence>
<dbReference type="Proteomes" id="UP000286954">
    <property type="component" value="Chromosome"/>
</dbReference>
<feature type="region of interest" description="Disordered" evidence="1">
    <location>
        <begin position="106"/>
        <end position="182"/>
    </location>
</feature>
<dbReference type="RefSeq" id="WP_127565481.1">
    <property type="nucleotide sequence ID" value="NZ_BMFB01000002.1"/>
</dbReference>